<sequence length="77" mass="8609">MKKTITHNGSELQFYSDVSAGLLQKCHEFGTVGKAFATRGLYRGFAYLARLRCLRNGKICLFNDPDSDKAFLDSLDS</sequence>
<reference evidence="1 2" key="1">
    <citation type="submission" date="2023-09" db="EMBL/GenBank/DDBJ databases">
        <authorList>
            <person name="Wang M."/>
        </authorList>
    </citation>
    <scope>NUCLEOTIDE SEQUENCE [LARGE SCALE GENOMIC DNA]</scope>
    <source>
        <strain evidence="1">GT-2023</strain>
        <tissue evidence="1">Liver</tissue>
    </source>
</reference>
<comment type="caution">
    <text evidence="1">The sequence shown here is derived from an EMBL/GenBank/DDBJ whole genome shotgun (WGS) entry which is preliminary data.</text>
</comment>
<protein>
    <submittedName>
        <fullName evidence="1">Uncharacterized protein</fullName>
    </submittedName>
</protein>
<accession>A0ABR3M708</accession>
<dbReference type="Proteomes" id="UP001558613">
    <property type="component" value="Unassembled WGS sequence"/>
</dbReference>
<proteinExistence type="predicted"/>
<keyword evidence="2" id="KW-1185">Reference proteome</keyword>
<name>A0ABR3M708_9TELE</name>
<dbReference type="Gene3D" id="3.30.250.20">
    <property type="entry name" value="L1 transposable element, C-terminal domain"/>
    <property type="match status" value="1"/>
</dbReference>
<dbReference type="InterPro" id="IPR042566">
    <property type="entry name" value="L1_C"/>
</dbReference>
<gene>
    <name evidence="1" type="ORF">QQF64_008252</name>
</gene>
<dbReference type="EMBL" id="JAYMGO010000015">
    <property type="protein sequence ID" value="KAL1260425.1"/>
    <property type="molecule type" value="Genomic_DNA"/>
</dbReference>
<evidence type="ECO:0000313" key="1">
    <source>
        <dbReference type="EMBL" id="KAL1260425.1"/>
    </source>
</evidence>
<evidence type="ECO:0000313" key="2">
    <source>
        <dbReference type="Proteomes" id="UP001558613"/>
    </source>
</evidence>
<organism evidence="1 2">
    <name type="scientific">Cirrhinus molitorella</name>
    <name type="common">mud carp</name>
    <dbReference type="NCBI Taxonomy" id="172907"/>
    <lineage>
        <taxon>Eukaryota</taxon>
        <taxon>Metazoa</taxon>
        <taxon>Chordata</taxon>
        <taxon>Craniata</taxon>
        <taxon>Vertebrata</taxon>
        <taxon>Euteleostomi</taxon>
        <taxon>Actinopterygii</taxon>
        <taxon>Neopterygii</taxon>
        <taxon>Teleostei</taxon>
        <taxon>Ostariophysi</taxon>
        <taxon>Cypriniformes</taxon>
        <taxon>Cyprinidae</taxon>
        <taxon>Labeoninae</taxon>
        <taxon>Labeonini</taxon>
        <taxon>Cirrhinus</taxon>
    </lineage>
</organism>